<reference evidence="3" key="1">
    <citation type="journal article" date="2023" name="Mol. Phylogenet. Evol.">
        <title>Genome-scale phylogeny and comparative genomics of the fungal order Sordariales.</title>
        <authorList>
            <person name="Hensen N."/>
            <person name="Bonometti L."/>
            <person name="Westerberg I."/>
            <person name="Brannstrom I.O."/>
            <person name="Guillou S."/>
            <person name="Cros-Aarteil S."/>
            <person name="Calhoun S."/>
            <person name="Haridas S."/>
            <person name="Kuo A."/>
            <person name="Mondo S."/>
            <person name="Pangilinan J."/>
            <person name="Riley R."/>
            <person name="LaButti K."/>
            <person name="Andreopoulos B."/>
            <person name="Lipzen A."/>
            <person name="Chen C."/>
            <person name="Yan M."/>
            <person name="Daum C."/>
            <person name="Ng V."/>
            <person name="Clum A."/>
            <person name="Steindorff A."/>
            <person name="Ohm R.A."/>
            <person name="Martin F."/>
            <person name="Silar P."/>
            <person name="Natvig D.O."/>
            <person name="Lalanne C."/>
            <person name="Gautier V."/>
            <person name="Ament-Velasquez S.L."/>
            <person name="Kruys A."/>
            <person name="Hutchinson M.I."/>
            <person name="Powell A.J."/>
            <person name="Barry K."/>
            <person name="Miller A.N."/>
            <person name="Grigoriev I.V."/>
            <person name="Debuchy R."/>
            <person name="Gladieux P."/>
            <person name="Hiltunen Thoren M."/>
            <person name="Johannesson H."/>
        </authorList>
    </citation>
    <scope>NUCLEOTIDE SEQUENCE</scope>
    <source>
        <strain evidence="3">CBS 141.50</strain>
    </source>
</reference>
<feature type="compositionally biased region" description="Pro residues" evidence="1">
    <location>
        <begin position="52"/>
        <end position="61"/>
    </location>
</feature>
<keyword evidence="4" id="KW-1185">Reference proteome</keyword>
<protein>
    <recommendedName>
        <fullName evidence="2">BPL/LPL catalytic domain-containing protein</fullName>
    </recommendedName>
</protein>
<dbReference type="PROSITE" id="PS51733">
    <property type="entry name" value="BPL_LPL_CATALYTIC"/>
    <property type="match status" value="1"/>
</dbReference>
<dbReference type="Pfam" id="PF21948">
    <property type="entry name" value="LplA-B_cat"/>
    <property type="match status" value="1"/>
</dbReference>
<name>A0AAN6V572_9PEZI</name>
<proteinExistence type="predicted"/>
<organism evidence="3 4">
    <name type="scientific">Dichotomopilus funicola</name>
    <dbReference type="NCBI Taxonomy" id="1934379"/>
    <lineage>
        <taxon>Eukaryota</taxon>
        <taxon>Fungi</taxon>
        <taxon>Dikarya</taxon>
        <taxon>Ascomycota</taxon>
        <taxon>Pezizomycotina</taxon>
        <taxon>Sordariomycetes</taxon>
        <taxon>Sordariomycetidae</taxon>
        <taxon>Sordariales</taxon>
        <taxon>Chaetomiaceae</taxon>
        <taxon>Dichotomopilus</taxon>
    </lineage>
</organism>
<dbReference type="PANTHER" id="PTHR10993:SF7">
    <property type="entry name" value="LIPOYLTRANSFERASE 2, MITOCHONDRIAL-RELATED"/>
    <property type="match status" value="1"/>
</dbReference>
<accession>A0AAN6V572</accession>
<feature type="compositionally biased region" description="Low complexity" evidence="1">
    <location>
        <begin position="41"/>
        <end position="51"/>
    </location>
</feature>
<sequence length="377" mass="40792">MAPLRLQHLHLPSIHPHYVPYSLANRVQELLRRQHLDFKDSLSSSSSASNASPPPSPPPPTLISFTPAPIFTLGRRQTAPLTPAEAARLTAPLLISPLSSPSPSPSTPSAPSAQLTNDASTSSNSTGAISTTPRLLHSPRGGLTTYHGPGQVVLWPILDLHPLHGAYRTFSVKCYARLLEETTIGTLGKGFGIEAFTTEDPGVWVRRLQQQQQHQRDREERDREDGLAKIAALGVHLRRHITALGTALNVDMPGPEDVNERTNPWARFVACGLTGRGVTSIVDELAARGGQSVDRLLRLRQGAGGHQGQSTREAEVAGVWAGELARHIGLEEGDEGVEVAGKGEVIRLMEGLLADAVGEHDELQEERSYLERIKEAH</sequence>
<dbReference type="EMBL" id="MU853572">
    <property type="protein sequence ID" value="KAK4145015.1"/>
    <property type="molecule type" value="Genomic_DNA"/>
</dbReference>
<evidence type="ECO:0000259" key="2">
    <source>
        <dbReference type="PROSITE" id="PS51733"/>
    </source>
</evidence>
<reference evidence="3" key="2">
    <citation type="submission" date="2023-05" db="EMBL/GenBank/DDBJ databases">
        <authorList>
            <consortium name="Lawrence Berkeley National Laboratory"/>
            <person name="Steindorff A."/>
            <person name="Hensen N."/>
            <person name="Bonometti L."/>
            <person name="Westerberg I."/>
            <person name="Brannstrom I.O."/>
            <person name="Guillou S."/>
            <person name="Cros-Aarteil S."/>
            <person name="Calhoun S."/>
            <person name="Haridas S."/>
            <person name="Kuo A."/>
            <person name="Mondo S."/>
            <person name="Pangilinan J."/>
            <person name="Riley R."/>
            <person name="Labutti K."/>
            <person name="Andreopoulos B."/>
            <person name="Lipzen A."/>
            <person name="Chen C."/>
            <person name="Yanf M."/>
            <person name="Daum C."/>
            <person name="Ng V."/>
            <person name="Clum A."/>
            <person name="Ohm R."/>
            <person name="Martin F."/>
            <person name="Silar P."/>
            <person name="Natvig D."/>
            <person name="Lalanne C."/>
            <person name="Gautier V."/>
            <person name="Ament-Velasquez S.L."/>
            <person name="Kruys A."/>
            <person name="Hutchinson M.I."/>
            <person name="Powell A.J."/>
            <person name="Barry K."/>
            <person name="Miller A.N."/>
            <person name="Grigoriev I.V."/>
            <person name="Debuchy R."/>
            <person name="Gladieux P."/>
            <person name="Thoren M.H."/>
            <person name="Johannesson H."/>
        </authorList>
    </citation>
    <scope>NUCLEOTIDE SEQUENCE</scope>
    <source>
        <strain evidence="3">CBS 141.50</strain>
    </source>
</reference>
<gene>
    <name evidence="3" type="ORF">C8A04DRAFT_10960</name>
</gene>
<evidence type="ECO:0000313" key="4">
    <source>
        <dbReference type="Proteomes" id="UP001302676"/>
    </source>
</evidence>
<dbReference type="PANTHER" id="PTHR10993">
    <property type="entry name" value="OCTANOYLTRANSFERASE"/>
    <property type="match status" value="1"/>
</dbReference>
<dbReference type="GO" id="GO:0033819">
    <property type="term" value="F:lipoyl(octanoyl) transferase activity"/>
    <property type="evidence" value="ECO:0007669"/>
    <property type="project" value="TreeGrafter"/>
</dbReference>
<feature type="domain" description="BPL/LPL catalytic" evidence="2">
    <location>
        <begin position="56"/>
        <end position="301"/>
    </location>
</feature>
<dbReference type="Proteomes" id="UP001302676">
    <property type="component" value="Unassembled WGS sequence"/>
</dbReference>
<feature type="compositionally biased region" description="Polar residues" evidence="1">
    <location>
        <begin position="117"/>
        <end position="133"/>
    </location>
</feature>
<dbReference type="InterPro" id="IPR045864">
    <property type="entry name" value="aa-tRNA-synth_II/BPL/LPL"/>
</dbReference>
<evidence type="ECO:0000313" key="3">
    <source>
        <dbReference type="EMBL" id="KAK4145015.1"/>
    </source>
</evidence>
<dbReference type="InterPro" id="IPR004143">
    <property type="entry name" value="BPL_LPL_catalytic"/>
</dbReference>
<dbReference type="SUPFAM" id="SSF55681">
    <property type="entry name" value="Class II aaRS and biotin synthetases"/>
    <property type="match status" value="1"/>
</dbReference>
<dbReference type="Gene3D" id="3.30.930.10">
    <property type="entry name" value="Bira Bifunctional Protein, Domain 2"/>
    <property type="match status" value="1"/>
</dbReference>
<comment type="caution">
    <text evidence="3">The sequence shown here is derived from an EMBL/GenBank/DDBJ whole genome shotgun (WGS) entry which is preliminary data.</text>
</comment>
<dbReference type="AlphaFoldDB" id="A0AAN6V572"/>
<dbReference type="RefSeq" id="XP_062638386.1">
    <property type="nucleotide sequence ID" value="XM_062776776.1"/>
</dbReference>
<feature type="region of interest" description="Disordered" evidence="1">
    <location>
        <begin position="41"/>
        <end position="66"/>
    </location>
</feature>
<evidence type="ECO:0000256" key="1">
    <source>
        <dbReference type="SAM" id="MobiDB-lite"/>
    </source>
</evidence>
<dbReference type="GO" id="GO:0009249">
    <property type="term" value="P:protein lipoylation"/>
    <property type="evidence" value="ECO:0007669"/>
    <property type="project" value="TreeGrafter"/>
</dbReference>
<dbReference type="GeneID" id="87813389"/>
<feature type="region of interest" description="Disordered" evidence="1">
    <location>
        <begin position="95"/>
        <end position="142"/>
    </location>
</feature>